<evidence type="ECO:0000259" key="1">
    <source>
        <dbReference type="Pfam" id="PF11716"/>
    </source>
</evidence>
<reference evidence="2 3" key="1">
    <citation type="submission" date="2019-03" db="EMBL/GenBank/DDBJ databases">
        <title>Genomic Encyclopedia of Archaeal and Bacterial Type Strains, Phase II (KMG-II): from individual species to whole genera.</title>
        <authorList>
            <person name="Goeker M."/>
        </authorList>
    </citation>
    <scope>NUCLEOTIDE SEQUENCE [LARGE SCALE GENOMIC DNA]</scope>
    <source>
        <strain evidence="2 3">DSM 45499</strain>
    </source>
</reference>
<feature type="domain" description="Mycothiol-dependent maleylpyruvate isomerase metal-binding" evidence="1">
    <location>
        <begin position="8"/>
        <end position="118"/>
    </location>
</feature>
<organism evidence="2 3">
    <name type="scientific">Actinophytocola oryzae</name>
    <dbReference type="NCBI Taxonomy" id="502181"/>
    <lineage>
        <taxon>Bacteria</taxon>
        <taxon>Bacillati</taxon>
        <taxon>Actinomycetota</taxon>
        <taxon>Actinomycetes</taxon>
        <taxon>Pseudonocardiales</taxon>
        <taxon>Pseudonocardiaceae</taxon>
    </lineage>
</organism>
<comment type="caution">
    <text evidence="2">The sequence shown here is derived from an EMBL/GenBank/DDBJ whole genome shotgun (WGS) entry which is preliminary data.</text>
</comment>
<dbReference type="RefSeq" id="WP_133907536.1">
    <property type="nucleotide sequence ID" value="NZ_SOCP01000019.1"/>
</dbReference>
<name>A0A4R7UZU9_9PSEU</name>
<dbReference type="NCBIfam" id="TIGR03086">
    <property type="entry name" value="TIGR03086 family metal-binding protein"/>
    <property type="match status" value="1"/>
</dbReference>
<dbReference type="InterPro" id="IPR034660">
    <property type="entry name" value="DinB/YfiT-like"/>
</dbReference>
<dbReference type="EMBL" id="SOCP01000019">
    <property type="protein sequence ID" value="TDV41727.1"/>
    <property type="molecule type" value="Genomic_DNA"/>
</dbReference>
<dbReference type="SUPFAM" id="SSF109854">
    <property type="entry name" value="DinB/YfiT-like putative metalloenzymes"/>
    <property type="match status" value="1"/>
</dbReference>
<dbReference type="Gene3D" id="1.20.120.450">
    <property type="entry name" value="dinb family like domain"/>
    <property type="match status" value="1"/>
</dbReference>
<accession>A0A4R7UZU9</accession>
<dbReference type="Proteomes" id="UP000294927">
    <property type="component" value="Unassembled WGS sequence"/>
</dbReference>
<proteinExistence type="predicted"/>
<dbReference type="InterPro" id="IPR024344">
    <property type="entry name" value="MDMPI_metal-binding"/>
</dbReference>
<dbReference type="InterPro" id="IPR017517">
    <property type="entry name" value="Maleyloyr_isom"/>
</dbReference>
<dbReference type="InterPro" id="IPR017520">
    <property type="entry name" value="CHP03086"/>
</dbReference>
<evidence type="ECO:0000313" key="3">
    <source>
        <dbReference type="Proteomes" id="UP000294927"/>
    </source>
</evidence>
<sequence>MELVKAYDATGTVLAAVTDWDAPSPCAEWTVRDVANHLVGVLKTFAAAVEDGTEVPDGDHLGLDPLGAYRAAADRCLVAFGRPGALTARHPFPFGPTLGSVIAEISLSEALVHGWDIARGASVPYSPAPEVVADVLSRAGSSESPDGAFAPPLPAPPGAPPLTVLLARLGRVA</sequence>
<evidence type="ECO:0000313" key="2">
    <source>
        <dbReference type="EMBL" id="TDV41727.1"/>
    </source>
</evidence>
<dbReference type="GO" id="GO:0046872">
    <property type="term" value="F:metal ion binding"/>
    <property type="evidence" value="ECO:0007669"/>
    <property type="project" value="InterPro"/>
</dbReference>
<dbReference type="AlphaFoldDB" id="A0A4R7UZU9"/>
<gene>
    <name evidence="2" type="ORF">CLV71_11949</name>
</gene>
<keyword evidence="3" id="KW-1185">Reference proteome</keyword>
<protein>
    <submittedName>
        <fullName evidence="2">Uncharacterized protein (TIGR03086 family)</fullName>
    </submittedName>
</protein>
<dbReference type="Pfam" id="PF11716">
    <property type="entry name" value="MDMPI_N"/>
    <property type="match status" value="1"/>
</dbReference>
<dbReference type="OrthoDB" id="5185819at2"/>
<dbReference type="NCBIfam" id="TIGR03083">
    <property type="entry name" value="maleylpyruvate isomerase family mycothiol-dependent enzyme"/>
    <property type="match status" value="1"/>
</dbReference>